<proteinExistence type="inferred from homology"/>
<evidence type="ECO:0000256" key="2">
    <source>
        <dbReference type="ARBA" id="ARBA00022603"/>
    </source>
</evidence>
<name>A0ABY7MLN7_9BRAD</name>
<comment type="similarity">
    <text evidence="1">Belongs to the methyltransferase superfamily.</text>
</comment>
<dbReference type="Pfam" id="PF08241">
    <property type="entry name" value="Methyltransf_11"/>
    <property type="match status" value="1"/>
</dbReference>
<evidence type="ECO:0000256" key="3">
    <source>
        <dbReference type="ARBA" id="ARBA00022679"/>
    </source>
</evidence>
<feature type="domain" description="Methyltransferase type 11" evidence="4">
    <location>
        <begin position="47"/>
        <end position="141"/>
    </location>
</feature>
<dbReference type="CDD" id="cd02440">
    <property type="entry name" value="AdoMet_MTases"/>
    <property type="match status" value="1"/>
</dbReference>
<evidence type="ECO:0000259" key="4">
    <source>
        <dbReference type="Pfam" id="PF08241"/>
    </source>
</evidence>
<dbReference type="GO" id="GO:0032259">
    <property type="term" value="P:methylation"/>
    <property type="evidence" value="ECO:0007669"/>
    <property type="project" value="UniProtKB-KW"/>
</dbReference>
<dbReference type="SUPFAM" id="SSF53335">
    <property type="entry name" value="S-adenosyl-L-methionine-dependent methyltransferases"/>
    <property type="match status" value="1"/>
</dbReference>
<keyword evidence="3" id="KW-0808">Transferase</keyword>
<accession>A0ABY7MLN7</accession>
<dbReference type="InterPro" id="IPR029063">
    <property type="entry name" value="SAM-dependent_MTases_sf"/>
</dbReference>
<gene>
    <name evidence="5" type="ORF">I3J27_33300</name>
</gene>
<sequence>MKSSIPMTAIYSGVADLYQLSRPEYPIQAATLVADRVDSQLGDKYWVDVGSGTGKFTRPLAHFIGDKCRIFGVEPNEDMIAEANKADNKEITYLKSPAETLPFARNSAAVVSAAASAQLFDRPRYYKEVERILASSGVIAFIYNHGRFSESEFLSAYQNLYEANVPGYRRGTFANRHGTFSEVHFAEELAALSTFEQIEEECIEWTHFYDRQSIEARFTSTIHFQHAFKNRARDELIRELHTLIDKYIGSDGRLEFPFTTFVVSATKV</sequence>
<evidence type="ECO:0000313" key="6">
    <source>
        <dbReference type="Proteomes" id="UP001179614"/>
    </source>
</evidence>
<dbReference type="Proteomes" id="UP001179614">
    <property type="component" value="Chromosome"/>
</dbReference>
<dbReference type="GO" id="GO:0008168">
    <property type="term" value="F:methyltransferase activity"/>
    <property type="evidence" value="ECO:0007669"/>
    <property type="project" value="UniProtKB-KW"/>
</dbReference>
<dbReference type="RefSeq" id="WP_270163122.1">
    <property type="nucleotide sequence ID" value="NZ_CP089391.1"/>
</dbReference>
<dbReference type="PANTHER" id="PTHR44942">
    <property type="entry name" value="METHYLTRANSF_11 DOMAIN-CONTAINING PROTEIN"/>
    <property type="match status" value="1"/>
</dbReference>
<evidence type="ECO:0000313" key="5">
    <source>
        <dbReference type="EMBL" id="WBL77830.1"/>
    </source>
</evidence>
<dbReference type="InterPro" id="IPR051052">
    <property type="entry name" value="Diverse_substrate_MTase"/>
</dbReference>
<dbReference type="EMBL" id="CP089391">
    <property type="protein sequence ID" value="WBL77830.1"/>
    <property type="molecule type" value="Genomic_DNA"/>
</dbReference>
<keyword evidence="6" id="KW-1185">Reference proteome</keyword>
<keyword evidence="2 5" id="KW-0489">Methyltransferase</keyword>
<protein>
    <submittedName>
        <fullName evidence="5">Class I SAM-dependent methyltransferase</fullName>
    </submittedName>
</protein>
<evidence type="ECO:0000256" key="1">
    <source>
        <dbReference type="ARBA" id="ARBA00008361"/>
    </source>
</evidence>
<reference evidence="5" key="1">
    <citation type="submission" date="2021-12" db="EMBL/GenBank/DDBJ databases">
        <title>Bradyrhizobium xenonodulans sp. nov.</title>
        <authorList>
            <person name="Claassens R."/>
            <person name="Venter S.N."/>
            <person name="Beukes C.W."/>
            <person name="Stepkowski T."/>
            <person name="Steenkamp E.T."/>
        </authorList>
    </citation>
    <scope>NUCLEOTIDE SEQUENCE</scope>
    <source>
        <strain evidence="5">14AB</strain>
    </source>
</reference>
<dbReference type="Gene3D" id="3.40.50.150">
    <property type="entry name" value="Vaccinia Virus protein VP39"/>
    <property type="match status" value="1"/>
</dbReference>
<organism evidence="5 6">
    <name type="scientific">Bradyrhizobium xenonodulans</name>
    <dbReference type="NCBI Taxonomy" id="2736875"/>
    <lineage>
        <taxon>Bacteria</taxon>
        <taxon>Pseudomonadati</taxon>
        <taxon>Pseudomonadota</taxon>
        <taxon>Alphaproteobacteria</taxon>
        <taxon>Hyphomicrobiales</taxon>
        <taxon>Nitrobacteraceae</taxon>
        <taxon>Bradyrhizobium</taxon>
    </lineage>
</organism>
<dbReference type="PANTHER" id="PTHR44942:SF4">
    <property type="entry name" value="METHYLTRANSFERASE TYPE 11 DOMAIN-CONTAINING PROTEIN"/>
    <property type="match status" value="1"/>
</dbReference>
<dbReference type="InterPro" id="IPR013216">
    <property type="entry name" value="Methyltransf_11"/>
</dbReference>